<organism evidence="8 9">
    <name type="scientific">Lederbergia lenta</name>
    <name type="common">Bacillus lentus</name>
    <dbReference type="NCBI Taxonomy" id="1467"/>
    <lineage>
        <taxon>Bacteria</taxon>
        <taxon>Bacillati</taxon>
        <taxon>Bacillota</taxon>
        <taxon>Bacilli</taxon>
        <taxon>Bacillales</taxon>
        <taxon>Bacillaceae</taxon>
        <taxon>Lederbergia</taxon>
    </lineage>
</organism>
<evidence type="ECO:0000256" key="4">
    <source>
        <dbReference type="ARBA" id="ARBA00023163"/>
    </source>
</evidence>
<keyword evidence="9" id="KW-1185">Reference proteome</keyword>
<protein>
    <submittedName>
        <fullName evidence="8">TetR family transcriptional regulator</fullName>
    </submittedName>
</protein>
<dbReference type="PROSITE" id="PS50977">
    <property type="entry name" value="HTH_TETR_2"/>
    <property type="match status" value="1"/>
</dbReference>
<dbReference type="SUPFAM" id="SSF48498">
    <property type="entry name" value="Tetracyclin repressor-like, C-terminal domain"/>
    <property type="match status" value="1"/>
</dbReference>
<dbReference type="Proteomes" id="UP000249134">
    <property type="component" value="Chromosome 1"/>
</dbReference>
<evidence type="ECO:0000256" key="2">
    <source>
        <dbReference type="ARBA" id="ARBA00023015"/>
    </source>
</evidence>
<accession>A0A2X4WH35</accession>
<dbReference type="PANTHER" id="PTHR30055:SF175">
    <property type="entry name" value="HTH-TYPE TRANSCRIPTIONAL REPRESSOR KSTR2"/>
    <property type="match status" value="1"/>
</dbReference>
<dbReference type="GO" id="GO:0003700">
    <property type="term" value="F:DNA-binding transcription factor activity"/>
    <property type="evidence" value="ECO:0007669"/>
    <property type="project" value="TreeGrafter"/>
</dbReference>
<dbReference type="PANTHER" id="PTHR30055">
    <property type="entry name" value="HTH-TYPE TRANSCRIPTIONAL REGULATOR RUTR"/>
    <property type="match status" value="1"/>
</dbReference>
<feature type="DNA-binding region" description="H-T-H motif" evidence="5">
    <location>
        <begin position="43"/>
        <end position="62"/>
    </location>
</feature>
<dbReference type="Gene3D" id="1.10.357.10">
    <property type="entry name" value="Tetracycline Repressor, domain 2"/>
    <property type="match status" value="1"/>
</dbReference>
<feature type="domain" description="HTH tetR-type" evidence="7">
    <location>
        <begin position="20"/>
        <end position="80"/>
    </location>
</feature>
<evidence type="ECO:0000313" key="8">
    <source>
        <dbReference type="EMBL" id="SQI63356.1"/>
    </source>
</evidence>
<feature type="region of interest" description="Disordered" evidence="6">
    <location>
        <begin position="1"/>
        <end position="22"/>
    </location>
</feature>
<keyword evidence="3 5" id="KW-0238">DNA-binding</keyword>
<dbReference type="InterPro" id="IPR009057">
    <property type="entry name" value="Homeodomain-like_sf"/>
</dbReference>
<dbReference type="Pfam" id="PF00440">
    <property type="entry name" value="TetR_N"/>
    <property type="match status" value="1"/>
</dbReference>
<dbReference type="KEGG" id="blen:NCTC4824_04056"/>
<name>A0A2X4WH35_LEDLE</name>
<evidence type="ECO:0000256" key="6">
    <source>
        <dbReference type="SAM" id="MobiDB-lite"/>
    </source>
</evidence>
<dbReference type="Gene3D" id="1.10.10.60">
    <property type="entry name" value="Homeodomain-like"/>
    <property type="match status" value="1"/>
</dbReference>
<dbReference type="SUPFAM" id="SSF46689">
    <property type="entry name" value="Homeodomain-like"/>
    <property type="match status" value="1"/>
</dbReference>
<keyword evidence="4" id="KW-0804">Transcription</keyword>
<dbReference type="InterPro" id="IPR050109">
    <property type="entry name" value="HTH-type_TetR-like_transc_reg"/>
</dbReference>
<dbReference type="InterPro" id="IPR001647">
    <property type="entry name" value="HTH_TetR"/>
</dbReference>
<keyword evidence="1" id="KW-0678">Repressor</keyword>
<dbReference type="PRINTS" id="PR00455">
    <property type="entry name" value="HTHTETR"/>
</dbReference>
<dbReference type="EMBL" id="LS483476">
    <property type="protein sequence ID" value="SQI63356.1"/>
    <property type="molecule type" value="Genomic_DNA"/>
</dbReference>
<reference evidence="8 9" key="1">
    <citation type="submission" date="2018-06" db="EMBL/GenBank/DDBJ databases">
        <authorList>
            <consortium name="Pathogen Informatics"/>
            <person name="Doyle S."/>
        </authorList>
    </citation>
    <scope>NUCLEOTIDE SEQUENCE [LARGE SCALE GENOMIC DNA]</scope>
    <source>
        <strain evidence="8 9">NCTC4824</strain>
    </source>
</reference>
<evidence type="ECO:0000259" key="7">
    <source>
        <dbReference type="PROSITE" id="PS50977"/>
    </source>
</evidence>
<evidence type="ECO:0000256" key="1">
    <source>
        <dbReference type="ARBA" id="ARBA00022491"/>
    </source>
</evidence>
<evidence type="ECO:0000256" key="3">
    <source>
        <dbReference type="ARBA" id="ARBA00023125"/>
    </source>
</evidence>
<evidence type="ECO:0000313" key="9">
    <source>
        <dbReference type="Proteomes" id="UP000249134"/>
    </source>
</evidence>
<evidence type="ECO:0000256" key="5">
    <source>
        <dbReference type="PROSITE-ProRule" id="PRU00335"/>
    </source>
</evidence>
<dbReference type="GO" id="GO:0000976">
    <property type="term" value="F:transcription cis-regulatory region binding"/>
    <property type="evidence" value="ECO:0007669"/>
    <property type="project" value="TreeGrafter"/>
</dbReference>
<gene>
    <name evidence="8" type="primary">acrR</name>
    <name evidence="8" type="ORF">NCTC4824_04056</name>
</gene>
<dbReference type="RefSeq" id="WP_066143493.1">
    <property type="nucleotide sequence ID" value="NZ_CBCSGM010000004.1"/>
</dbReference>
<sequence>MKHINISRSLGRPKRSEQEQSTDELILTVAGRLFMQKGYQKVPVEEVAKACNVTKATVYYYYATKAELFTAAMLAMMERIHQRTLQILSEDSPLRERFLLLAEVHLQATTSIDLTTFLRENHQVLTTQQMQKMKEAEEEIFQVLEFALEKAMRDGEIRKVNKKFAANAYLSLLRMGNQNLANGSELFKDPKGAAIEILEFYWRSLQN</sequence>
<keyword evidence="2" id="KW-0805">Transcription regulation</keyword>
<dbReference type="InterPro" id="IPR036271">
    <property type="entry name" value="Tet_transcr_reg_TetR-rel_C_sf"/>
</dbReference>
<proteinExistence type="predicted"/>
<dbReference type="AlphaFoldDB" id="A0A2X4WH35"/>